<evidence type="ECO:0000256" key="2">
    <source>
        <dbReference type="ARBA" id="ARBA00022448"/>
    </source>
</evidence>
<dbReference type="InterPro" id="IPR000515">
    <property type="entry name" value="MetI-like"/>
</dbReference>
<dbReference type="Gene3D" id="1.10.3720.10">
    <property type="entry name" value="MetI-like"/>
    <property type="match status" value="1"/>
</dbReference>
<dbReference type="GO" id="GO:0005886">
    <property type="term" value="C:plasma membrane"/>
    <property type="evidence" value="ECO:0007669"/>
    <property type="project" value="UniProtKB-SubCell"/>
</dbReference>
<dbReference type="CDD" id="cd06261">
    <property type="entry name" value="TM_PBP2"/>
    <property type="match status" value="1"/>
</dbReference>
<evidence type="ECO:0000256" key="1">
    <source>
        <dbReference type="ARBA" id="ARBA00004651"/>
    </source>
</evidence>
<accession>A0A3M0MF88</accession>
<dbReference type="Pfam" id="PF00528">
    <property type="entry name" value="BPD_transp_1"/>
    <property type="match status" value="1"/>
</dbReference>
<feature type="transmembrane region" description="Helical" evidence="7">
    <location>
        <begin position="280"/>
        <end position="303"/>
    </location>
</feature>
<comment type="similarity">
    <text evidence="7">Belongs to the binding-protein-dependent transport system permease family.</text>
</comment>
<feature type="domain" description="ABC transmembrane type-1" evidence="8">
    <location>
        <begin position="95"/>
        <end position="303"/>
    </location>
</feature>
<sequence length="313" mass="33794">MIETILNRILVSIPVLFGVLFLGFALVQLAPGDPARVQAGPTAPPEVVEQIRQEMGLDQPVIVQFGKYMERLAHGDLGRSLISNKSVTSELGAAIVPTIELMFASLIWAIPLGIAMGTLAAVWRGSLFDRLIMAISVAGVSLPIFFICLMLIQLLGVKFPIFPFIGRGGPLWTLEGLRHIALPALSLGMIFIGPVSRMTRSSVLEVLRLDHVRTARAKGLTERQVILRHGLRNALIPVVTLVGLQIGYLLGGAVVTETIFSYPGIGRLAVGAILSSDFPLTQGTILVLALGFILVNLIVDILYAQLDPRVQKK</sequence>
<name>A0A3M0MF88_9RHOB</name>
<keyword evidence="5 7" id="KW-1133">Transmembrane helix</keyword>
<organism evidence="9 10">
    <name type="scientific">Paracoccus alkanivorans</name>
    <dbReference type="NCBI Taxonomy" id="2116655"/>
    <lineage>
        <taxon>Bacteria</taxon>
        <taxon>Pseudomonadati</taxon>
        <taxon>Pseudomonadota</taxon>
        <taxon>Alphaproteobacteria</taxon>
        <taxon>Rhodobacterales</taxon>
        <taxon>Paracoccaceae</taxon>
        <taxon>Paracoccus</taxon>
    </lineage>
</organism>
<keyword evidence="2 7" id="KW-0813">Transport</keyword>
<dbReference type="RefSeq" id="WP_122111518.1">
    <property type="nucleotide sequence ID" value="NZ_QOKZ01000002.1"/>
</dbReference>
<keyword evidence="3" id="KW-1003">Cell membrane</keyword>
<dbReference type="PROSITE" id="PS50928">
    <property type="entry name" value="ABC_TM1"/>
    <property type="match status" value="1"/>
</dbReference>
<feature type="transmembrane region" description="Helical" evidence="7">
    <location>
        <begin position="101"/>
        <end position="123"/>
    </location>
</feature>
<reference evidence="9 10" key="1">
    <citation type="submission" date="2018-07" db="EMBL/GenBank/DDBJ databases">
        <authorList>
            <person name="Zhang Y."/>
            <person name="Wang L."/>
            <person name="Ma S."/>
        </authorList>
    </citation>
    <scope>NUCLEOTIDE SEQUENCE [LARGE SCALE GENOMIC DNA]</scope>
    <source>
        <strain evidence="9 10">4-2</strain>
    </source>
</reference>
<feature type="transmembrane region" description="Helical" evidence="7">
    <location>
        <begin position="176"/>
        <end position="195"/>
    </location>
</feature>
<keyword evidence="4 7" id="KW-0812">Transmembrane</keyword>
<dbReference type="Proteomes" id="UP000273516">
    <property type="component" value="Unassembled WGS sequence"/>
</dbReference>
<protein>
    <submittedName>
        <fullName evidence="9">ABC transporter permease</fullName>
    </submittedName>
</protein>
<keyword evidence="6 7" id="KW-0472">Membrane</keyword>
<evidence type="ECO:0000256" key="6">
    <source>
        <dbReference type="ARBA" id="ARBA00023136"/>
    </source>
</evidence>
<evidence type="ECO:0000256" key="4">
    <source>
        <dbReference type="ARBA" id="ARBA00022692"/>
    </source>
</evidence>
<gene>
    <name evidence="9" type="ORF">C9E81_06670</name>
</gene>
<feature type="transmembrane region" description="Helical" evidence="7">
    <location>
        <begin position="9"/>
        <end position="30"/>
    </location>
</feature>
<dbReference type="Pfam" id="PF19300">
    <property type="entry name" value="BPD_transp_1_N"/>
    <property type="match status" value="1"/>
</dbReference>
<proteinExistence type="inferred from homology"/>
<feature type="transmembrane region" description="Helical" evidence="7">
    <location>
        <begin position="234"/>
        <end position="260"/>
    </location>
</feature>
<dbReference type="InterPro" id="IPR035906">
    <property type="entry name" value="MetI-like_sf"/>
</dbReference>
<dbReference type="OrthoDB" id="9807402at2"/>
<evidence type="ECO:0000256" key="5">
    <source>
        <dbReference type="ARBA" id="ARBA00022989"/>
    </source>
</evidence>
<dbReference type="PANTHER" id="PTHR43163">
    <property type="entry name" value="DIPEPTIDE TRANSPORT SYSTEM PERMEASE PROTEIN DPPB-RELATED"/>
    <property type="match status" value="1"/>
</dbReference>
<dbReference type="GO" id="GO:0055085">
    <property type="term" value="P:transmembrane transport"/>
    <property type="evidence" value="ECO:0007669"/>
    <property type="project" value="InterPro"/>
</dbReference>
<evidence type="ECO:0000259" key="8">
    <source>
        <dbReference type="PROSITE" id="PS50928"/>
    </source>
</evidence>
<evidence type="ECO:0000313" key="10">
    <source>
        <dbReference type="Proteomes" id="UP000273516"/>
    </source>
</evidence>
<evidence type="ECO:0000256" key="7">
    <source>
        <dbReference type="RuleBase" id="RU363032"/>
    </source>
</evidence>
<evidence type="ECO:0000256" key="3">
    <source>
        <dbReference type="ARBA" id="ARBA00022475"/>
    </source>
</evidence>
<dbReference type="EMBL" id="QOKZ01000002">
    <property type="protein sequence ID" value="RMC36351.1"/>
    <property type="molecule type" value="Genomic_DNA"/>
</dbReference>
<dbReference type="SUPFAM" id="SSF161098">
    <property type="entry name" value="MetI-like"/>
    <property type="match status" value="1"/>
</dbReference>
<dbReference type="PANTHER" id="PTHR43163:SF6">
    <property type="entry name" value="DIPEPTIDE TRANSPORT SYSTEM PERMEASE PROTEIN DPPB-RELATED"/>
    <property type="match status" value="1"/>
</dbReference>
<evidence type="ECO:0000313" key="9">
    <source>
        <dbReference type="EMBL" id="RMC36351.1"/>
    </source>
</evidence>
<comment type="subcellular location">
    <subcellularLocation>
        <location evidence="1 7">Cell membrane</location>
        <topology evidence="1 7">Multi-pass membrane protein</topology>
    </subcellularLocation>
</comment>
<feature type="transmembrane region" description="Helical" evidence="7">
    <location>
        <begin position="135"/>
        <end position="156"/>
    </location>
</feature>
<comment type="caution">
    <text evidence="9">The sequence shown here is derived from an EMBL/GenBank/DDBJ whole genome shotgun (WGS) entry which is preliminary data.</text>
</comment>
<dbReference type="AlphaFoldDB" id="A0A3M0MF88"/>
<keyword evidence="10" id="KW-1185">Reference proteome</keyword>
<dbReference type="InterPro" id="IPR045621">
    <property type="entry name" value="BPD_transp_1_N"/>
</dbReference>